<keyword evidence="9" id="KW-0131">Cell cycle</keyword>
<evidence type="ECO:0000256" key="1">
    <source>
        <dbReference type="ARBA" id="ARBA00004123"/>
    </source>
</evidence>
<proteinExistence type="inferred from homology"/>
<evidence type="ECO:0000313" key="11">
    <source>
        <dbReference type="EnsemblPlants" id="ORUFI07G24510.2"/>
    </source>
</evidence>
<evidence type="ECO:0000256" key="6">
    <source>
        <dbReference type="ARBA" id="ARBA00022776"/>
    </source>
</evidence>
<evidence type="ECO:0000256" key="3">
    <source>
        <dbReference type="ARBA" id="ARBA00006940"/>
    </source>
</evidence>
<dbReference type="GO" id="GO:0070979">
    <property type="term" value="P:protein K11-linked ubiquitination"/>
    <property type="evidence" value="ECO:0007669"/>
    <property type="project" value="TreeGrafter"/>
</dbReference>
<evidence type="ECO:0000256" key="7">
    <source>
        <dbReference type="ARBA" id="ARBA00022786"/>
    </source>
</evidence>
<evidence type="ECO:0000256" key="9">
    <source>
        <dbReference type="ARBA" id="ARBA00023306"/>
    </source>
</evidence>
<keyword evidence="12" id="KW-1185">Reference proteome</keyword>
<keyword evidence="10" id="KW-0812">Transmembrane</keyword>
<dbReference type="eggNOG" id="ENOG502S8ST">
    <property type="taxonomic scope" value="Eukaryota"/>
</dbReference>
<dbReference type="STRING" id="4529.A0A0E0QBP4"/>
<evidence type="ECO:0000256" key="4">
    <source>
        <dbReference type="ARBA" id="ARBA00013935"/>
    </source>
</evidence>
<comment type="subcellular location">
    <subcellularLocation>
        <location evidence="1">Nucleus</location>
    </subcellularLocation>
</comment>
<dbReference type="EnsemblPlants" id="ORUFI07G24510.2">
    <property type="protein sequence ID" value="ORUFI07G24510.2"/>
    <property type="gene ID" value="ORUFI07G24510"/>
</dbReference>
<protein>
    <recommendedName>
        <fullName evidence="4">Anaphase-promoting complex subunit 13</fullName>
    </recommendedName>
</protein>
<keyword evidence="7" id="KW-0833">Ubl conjugation pathway</keyword>
<feature type="transmembrane region" description="Helical" evidence="10">
    <location>
        <begin position="6"/>
        <end position="29"/>
    </location>
</feature>
<dbReference type="InterPro" id="IPR008401">
    <property type="entry name" value="Apc13"/>
</dbReference>
<organism evidence="11 12">
    <name type="scientific">Oryza rufipogon</name>
    <name type="common">Brownbeard rice</name>
    <name type="synonym">Asian wild rice</name>
    <dbReference type="NCBI Taxonomy" id="4529"/>
    <lineage>
        <taxon>Eukaryota</taxon>
        <taxon>Viridiplantae</taxon>
        <taxon>Streptophyta</taxon>
        <taxon>Embryophyta</taxon>
        <taxon>Tracheophyta</taxon>
        <taxon>Spermatophyta</taxon>
        <taxon>Magnoliopsida</taxon>
        <taxon>Liliopsida</taxon>
        <taxon>Poales</taxon>
        <taxon>Poaceae</taxon>
        <taxon>BOP clade</taxon>
        <taxon>Oryzoideae</taxon>
        <taxon>Oryzeae</taxon>
        <taxon>Oryzinae</taxon>
        <taxon>Oryza</taxon>
    </lineage>
</organism>
<sequence>MAGTELLAKFLGPGFFGLGIGLFGSILFYPPLLERTEELGGDTDSLLFHHWPRARDRREERREEEEMGGVEQEQLLSLGVLIDIVDEQWMRDTLPADDVPVPPAMAVKTEEAEDPAPATYTDPVLSMHILKTLILYSPVTCCTAASFMPCAVTCTNGSFLNSLYREALTIEAAGLWFHMLLNWFSLSKDGTICVILKCIFRFMI</sequence>
<dbReference type="Pfam" id="PF05839">
    <property type="entry name" value="Apc13p"/>
    <property type="match status" value="1"/>
</dbReference>
<keyword evidence="5" id="KW-0132">Cell division</keyword>
<evidence type="ECO:0000256" key="5">
    <source>
        <dbReference type="ARBA" id="ARBA00022618"/>
    </source>
</evidence>
<keyword evidence="10" id="KW-1133">Transmembrane helix</keyword>
<keyword evidence="10" id="KW-0472">Membrane</keyword>
<comment type="similarity">
    <text evidence="3">Belongs to the APC13 family.</text>
</comment>
<reference evidence="12" key="1">
    <citation type="submission" date="2013-06" db="EMBL/GenBank/DDBJ databases">
        <authorList>
            <person name="Zhao Q."/>
        </authorList>
    </citation>
    <scope>NUCLEOTIDE SEQUENCE</scope>
    <source>
        <strain evidence="12">cv. W1943</strain>
    </source>
</reference>
<dbReference type="AlphaFoldDB" id="A0A0E0QBP4"/>
<evidence type="ECO:0000313" key="12">
    <source>
        <dbReference type="Proteomes" id="UP000008022"/>
    </source>
</evidence>
<keyword evidence="6" id="KW-0498">Mitosis</keyword>
<reference evidence="11" key="2">
    <citation type="submission" date="2015-06" db="UniProtKB">
        <authorList>
            <consortium name="EnsemblPlants"/>
        </authorList>
    </citation>
    <scope>IDENTIFICATION</scope>
</reference>
<evidence type="ECO:0000256" key="2">
    <source>
        <dbReference type="ARBA" id="ARBA00004906"/>
    </source>
</evidence>
<dbReference type="GO" id="GO:0051301">
    <property type="term" value="P:cell division"/>
    <property type="evidence" value="ECO:0007669"/>
    <property type="project" value="UniProtKB-KW"/>
</dbReference>
<accession>A0A0E0QBP4</accession>
<dbReference type="HOGENOM" id="CLU_116484_0_0_1"/>
<dbReference type="Proteomes" id="UP000008022">
    <property type="component" value="Unassembled WGS sequence"/>
</dbReference>
<keyword evidence="8" id="KW-0539">Nucleus</keyword>
<dbReference type="PANTHER" id="PTHR28672">
    <property type="entry name" value="ANAPHASE-PROMOTING COMPLEX SUBUNIT 13"/>
    <property type="match status" value="1"/>
</dbReference>
<evidence type="ECO:0000256" key="10">
    <source>
        <dbReference type="SAM" id="Phobius"/>
    </source>
</evidence>
<dbReference type="Gramene" id="ORUFI07G24510.2">
    <property type="protein sequence ID" value="ORUFI07G24510.2"/>
    <property type="gene ID" value="ORUFI07G24510"/>
</dbReference>
<evidence type="ECO:0000256" key="8">
    <source>
        <dbReference type="ARBA" id="ARBA00023242"/>
    </source>
</evidence>
<name>A0A0E0QBP4_ORYRU</name>
<dbReference type="PANTHER" id="PTHR28672:SF1">
    <property type="entry name" value="ANAPHASE-PROMOTING COMPLEX SUBUNIT 13"/>
    <property type="match status" value="1"/>
</dbReference>
<comment type="pathway">
    <text evidence="2">Protein modification; protein ubiquitination.</text>
</comment>
<dbReference type="GO" id="GO:0005680">
    <property type="term" value="C:anaphase-promoting complex"/>
    <property type="evidence" value="ECO:0007669"/>
    <property type="project" value="InterPro"/>
</dbReference>
<dbReference type="OMA" id="DGTICVI"/>